<dbReference type="EMBL" id="UGRP01000001">
    <property type="protein sequence ID" value="SUA19065.1"/>
    <property type="molecule type" value="Genomic_DNA"/>
</dbReference>
<feature type="domain" description="Glycosyl transferase family 1" evidence="1">
    <location>
        <begin position="188"/>
        <end position="338"/>
    </location>
</feature>
<sequence>MWTGFFSKSGTGIAEERHQNRRACTDVPLLAERNSKHPDRPYGFAKYRQSGLDIYAWHGMYFFPRFPFIDIDCIRWVCAGLKAFKHYIRENGLPDLIHAHCMNYAGILAFKISQKYGIPYVVTEHSSTITRGLIRPHQWQPMEKAAAHAAARLAVSRHFAHVLQHKYGCEWQYLPNILGGIFNRPFEQREKNNKPHFVFCTVSHLRRLKGHDVLLTAFARALAQCPQLRLNIGGSGQEEQRLKQQAADLGITHAVTFLGALQPEAVLDLMRNSDAFVLASRTETFGVVYIEALSQGLPVIATRCGGAESIVSDGNGYLVPVDDDDALADALIKMYEHHSDFEPARLRENCLNEFGENAVIGRLIGIFRQAIAEYGKKIPVKYSGLTKIRTRRRSRRQYK</sequence>
<dbReference type="GO" id="GO:0043750">
    <property type="term" value="F:phosphatidylinositol alpha-mannosyltransferase activity"/>
    <property type="evidence" value="ECO:0007669"/>
    <property type="project" value="UniProtKB-EC"/>
</dbReference>
<evidence type="ECO:0000259" key="1">
    <source>
        <dbReference type="Pfam" id="PF00534"/>
    </source>
</evidence>
<keyword evidence="3" id="KW-0808">Transferase</keyword>
<feature type="domain" description="Glycosyltransferase subfamily 4-like N-terminal" evidence="2">
    <location>
        <begin position="60"/>
        <end position="170"/>
    </location>
</feature>
<dbReference type="PANTHER" id="PTHR12526:SF630">
    <property type="entry name" value="GLYCOSYLTRANSFERASE"/>
    <property type="match status" value="1"/>
</dbReference>
<dbReference type="InterPro" id="IPR001296">
    <property type="entry name" value="Glyco_trans_1"/>
</dbReference>
<organism evidence="3 4">
    <name type="scientific">Neisseria meningitidis</name>
    <dbReference type="NCBI Taxonomy" id="487"/>
    <lineage>
        <taxon>Bacteria</taxon>
        <taxon>Pseudomonadati</taxon>
        <taxon>Pseudomonadota</taxon>
        <taxon>Betaproteobacteria</taxon>
        <taxon>Neisseriales</taxon>
        <taxon>Neisseriaceae</taxon>
        <taxon>Neisseria</taxon>
    </lineage>
</organism>
<protein>
    <submittedName>
        <fullName evidence="3">Putative glycosyl transferase</fullName>
        <ecNumber evidence="3">2.4.1.345</ecNumber>
    </submittedName>
</protein>
<name>A0A378VS66_NEIME</name>
<evidence type="ECO:0000313" key="3">
    <source>
        <dbReference type="EMBL" id="SUA19065.1"/>
    </source>
</evidence>
<accession>A0A378VS66</accession>
<dbReference type="SUPFAM" id="SSF53756">
    <property type="entry name" value="UDP-Glycosyltransferase/glycogen phosphorylase"/>
    <property type="match status" value="1"/>
</dbReference>
<reference evidence="3 4" key="1">
    <citation type="submission" date="2018-06" db="EMBL/GenBank/DDBJ databases">
        <authorList>
            <consortium name="Pathogen Informatics"/>
            <person name="Doyle S."/>
        </authorList>
    </citation>
    <scope>NUCLEOTIDE SEQUENCE [LARGE SCALE GENOMIC DNA]</scope>
    <source>
        <strain evidence="3 4">NCTC8554</strain>
    </source>
</reference>
<dbReference type="EC" id="2.4.1.345" evidence="3"/>
<gene>
    <name evidence="3" type="primary">pimA</name>
    <name evidence="3" type="ORF">NCTC8554_00757</name>
</gene>
<proteinExistence type="predicted"/>
<dbReference type="InterPro" id="IPR028098">
    <property type="entry name" value="Glyco_trans_4-like_N"/>
</dbReference>
<evidence type="ECO:0000259" key="2">
    <source>
        <dbReference type="Pfam" id="PF13439"/>
    </source>
</evidence>
<dbReference type="Gene3D" id="3.40.50.2000">
    <property type="entry name" value="Glycogen Phosphorylase B"/>
    <property type="match status" value="2"/>
</dbReference>
<dbReference type="AlphaFoldDB" id="A0A378VS66"/>
<dbReference type="Proteomes" id="UP000254176">
    <property type="component" value="Unassembled WGS sequence"/>
</dbReference>
<dbReference type="PANTHER" id="PTHR12526">
    <property type="entry name" value="GLYCOSYLTRANSFERASE"/>
    <property type="match status" value="1"/>
</dbReference>
<dbReference type="Pfam" id="PF00534">
    <property type="entry name" value="Glycos_transf_1"/>
    <property type="match status" value="1"/>
</dbReference>
<dbReference type="Pfam" id="PF13439">
    <property type="entry name" value="Glyco_transf_4"/>
    <property type="match status" value="1"/>
</dbReference>
<keyword evidence="3" id="KW-0328">Glycosyltransferase</keyword>
<evidence type="ECO:0000313" key="4">
    <source>
        <dbReference type="Proteomes" id="UP000254176"/>
    </source>
</evidence>